<dbReference type="Proteomes" id="UP001309876">
    <property type="component" value="Unassembled WGS sequence"/>
</dbReference>
<dbReference type="AlphaFoldDB" id="A0AAN7T0I1"/>
<dbReference type="PROSITE" id="PS51257">
    <property type="entry name" value="PROKAR_LIPOPROTEIN"/>
    <property type="match status" value="1"/>
</dbReference>
<accession>A0AAN7T0I1</accession>
<keyword evidence="5 7" id="KW-1133">Transmembrane helix</keyword>
<evidence type="ECO:0000256" key="3">
    <source>
        <dbReference type="ARBA" id="ARBA00021353"/>
    </source>
</evidence>
<dbReference type="PANTHER" id="PTHR40021:SF1">
    <property type="entry name" value="DEFECT AT LOW TEMPERATURE PROTEIN 1"/>
    <property type="match status" value="1"/>
</dbReference>
<proteinExistence type="inferred from homology"/>
<protein>
    <recommendedName>
        <fullName evidence="3 7">Defect at low temperature protein 1</fullName>
    </recommendedName>
</protein>
<dbReference type="GO" id="GO:0016020">
    <property type="term" value="C:membrane"/>
    <property type="evidence" value="ECO:0007669"/>
    <property type="project" value="UniProtKB-SubCell"/>
</dbReference>
<reference evidence="9 10" key="1">
    <citation type="submission" date="2023-08" db="EMBL/GenBank/DDBJ databases">
        <title>Black Yeasts Isolated from many extreme environments.</title>
        <authorList>
            <person name="Coleine C."/>
            <person name="Stajich J.E."/>
            <person name="Selbmann L."/>
        </authorList>
    </citation>
    <scope>NUCLEOTIDE SEQUENCE [LARGE SCALE GENOMIC DNA]</scope>
    <source>
        <strain evidence="9 10">CCFEE 5910</strain>
    </source>
</reference>
<gene>
    <name evidence="7" type="primary">DLT1</name>
    <name evidence="9" type="ORF">LTR05_003759</name>
</gene>
<evidence type="ECO:0000256" key="6">
    <source>
        <dbReference type="ARBA" id="ARBA00023136"/>
    </source>
</evidence>
<evidence type="ECO:0000256" key="4">
    <source>
        <dbReference type="ARBA" id="ARBA00022692"/>
    </source>
</evidence>
<evidence type="ECO:0000256" key="8">
    <source>
        <dbReference type="SAM" id="MobiDB-lite"/>
    </source>
</evidence>
<evidence type="ECO:0000313" key="10">
    <source>
        <dbReference type="Proteomes" id="UP001309876"/>
    </source>
</evidence>
<comment type="caution">
    <text evidence="9">The sequence shown here is derived from an EMBL/GenBank/DDBJ whole genome shotgun (WGS) entry which is preliminary data.</text>
</comment>
<evidence type="ECO:0000256" key="1">
    <source>
        <dbReference type="ARBA" id="ARBA00002489"/>
    </source>
</evidence>
<evidence type="ECO:0000256" key="5">
    <source>
        <dbReference type="ARBA" id="ARBA00022989"/>
    </source>
</evidence>
<keyword evidence="4 7" id="KW-0812">Transmembrane</keyword>
<dbReference type="InterPro" id="IPR038869">
    <property type="entry name" value="DLT1"/>
</dbReference>
<evidence type="ECO:0000313" key="9">
    <source>
        <dbReference type="EMBL" id="KAK5086591.1"/>
    </source>
</evidence>
<comment type="similarity">
    <text evidence="2 7">Belongs to the DLT1 family.</text>
</comment>
<feature type="compositionally biased region" description="Low complexity" evidence="8">
    <location>
        <begin position="454"/>
        <end position="468"/>
    </location>
</feature>
<comment type="function">
    <text evidence="1 7">Required for growth under high-pressure and low-temperature conditions.</text>
</comment>
<feature type="compositionally biased region" description="Basic residues" evidence="8">
    <location>
        <begin position="412"/>
        <end position="428"/>
    </location>
</feature>
<comment type="subcellular location">
    <subcellularLocation>
        <location evidence="7">Membrane</location>
        <topology evidence="7">Multi-pass membrane protein</topology>
    </subcellularLocation>
</comment>
<sequence length="491" mass="55284">MARGRVRKILFRIFYSTSFTIVFLLTIAFACAGPIDLLYQSYRRNRLIDLFIVGGIYFTTGLVATLFYASRLYTNRSILKDIPKTYMPLDKGELPGKRVWRLIEDCKNRSAVIAYLARPRSRRVEVEVSYARDRIHTLLRPEHSEHYRPYQPQWGVISHPGWSSPAAKDTPNLAYNTVVAELTDLIEARAVSLAPVDPEISPDEQGLMHPDEDVIEALRRPEEIGMRQYVSQLVSFDVLEDNSLLVAFLTLYERARFAPEPLSEDEFNSLMRMFAEVLRTMKPINTSQLDLDDKSGNDHRDDRLLGSRPIAIAHSPAAMASSSSLASSIAGSVRRHYPTTTFNNHNPTTSSTTAVPRISHDSVRSISSNDLYTDAENFSNSSPNATWSSPTSRPPFFRIRSSQSYLSSLSHNHGRSSRNSRNRNRSPRHPTTGRVRSSLGRMASRRSLESDATGGSNLSLRSLRSARSNGSVIRLNPDLERSGDLPYQFVS</sequence>
<feature type="region of interest" description="Disordered" evidence="8">
    <location>
        <begin position="337"/>
        <end position="360"/>
    </location>
</feature>
<organism evidence="9 10">
    <name type="scientific">Lithohypha guttulata</name>
    <dbReference type="NCBI Taxonomy" id="1690604"/>
    <lineage>
        <taxon>Eukaryota</taxon>
        <taxon>Fungi</taxon>
        <taxon>Dikarya</taxon>
        <taxon>Ascomycota</taxon>
        <taxon>Pezizomycotina</taxon>
        <taxon>Eurotiomycetes</taxon>
        <taxon>Chaetothyriomycetidae</taxon>
        <taxon>Chaetothyriales</taxon>
        <taxon>Trichomeriaceae</taxon>
        <taxon>Lithohypha</taxon>
    </lineage>
</organism>
<name>A0AAN7T0I1_9EURO</name>
<feature type="transmembrane region" description="Helical" evidence="7">
    <location>
        <begin position="12"/>
        <end position="35"/>
    </location>
</feature>
<evidence type="ECO:0000256" key="7">
    <source>
        <dbReference type="RuleBase" id="RU367100"/>
    </source>
</evidence>
<dbReference type="EMBL" id="JAVRRJ010000003">
    <property type="protein sequence ID" value="KAK5086591.1"/>
    <property type="molecule type" value="Genomic_DNA"/>
</dbReference>
<feature type="compositionally biased region" description="Low complexity" evidence="8">
    <location>
        <begin position="337"/>
        <end position="353"/>
    </location>
</feature>
<keyword evidence="6 7" id="KW-0472">Membrane</keyword>
<keyword evidence="10" id="KW-1185">Reference proteome</keyword>
<feature type="region of interest" description="Disordered" evidence="8">
    <location>
        <begin position="407"/>
        <end position="468"/>
    </location>
</feature>
<dbReference type="PANTHER" id="PTHR40021">
    <property type="entry name" value="DEFECT AT LOW TEMPERATURE PROTEIN 1"/>
    <property type="match status" value="1"/>
</dbReference>
<evidence type="ECO:0000256" key="2">
    <source>
        <dbReference type="ARBA" id="ARBA00005550"/>
    </source>
</evidence>
<feature type="transmembrane region" description="Helical" evidence="7">
    <location>
        <begin position="47"/>
        <end position="69"/>
    </location>
</feature>